<dbReference type="Proteomes" id="UP001329505">
    <property type="component" value="Unassembled WGS sequence"/>
</dbReference>
<dbReference type="Proteomes" id="UP000199221">
    <property type="component" value="Unassembled WGS sequence"/>
</dbReference>
<dbReference type="InterPro" id="IPR022385">
    <property type="entry name" value="Rhs_assc_core"/>
</dbReference>
<dbReference type="NCBIfam" id="TIGR03696">
    <property type="entry name" value="Rhs_assc_core"/>
    <property type="match status" value="1"/>
</dbReference>
<dbReference type="SUPFAM" id="SSF56399">
    <property type="entry name" value="ADP-ribosylation"/>
    <property type="match status" value="1"/>
</dbReference>
<evidence type="ECO:0000313" key="1">
    <source>
        <dbReference type="EMBL" id="MEE1883641.1"/>
    </source>
</evidence>
<dbReference type="RefSeq" id="WP_094012592.1">
    <property type="nucleotide sequence ID" value="NZ_FOEQ01000022.1"/>
</dbReference>
<accession>A0A1H9UGN7</accession>
<reference evidence="2 3" key="1">
    <citation type="submission" date="2016-10" db="EMBL/GenBank/DDBJ databases">
        <authorList>
            <person name="de Groot N.N."/>
        </authorList>
    </citation>
    <scope>NUCLEOTIDE SEQUENCE [LARGE SCALE GENOMIC DNA]</scope>
    <source>
        <strain evidence="2 3">LMG 27941</strain>
    </source>
</reference>
<organism evidence="2 3">
    <name type="scientific">Pseudomonas soli</name>
    <dbReference type="NCBI Taxonomy" id="1306993"/>
    <lineage>
        <taxon>Bacteria</taxon>
        <taxon>Pseudomonadati</taxon>
        <taxon>Pseudomonadota</taxon>
        <taxon>Gammaproteobacteria</taxon>
        <taxon>Pseudomonadales</taxon>
        <taxon>Pseudomonadaceae</taxon>
        <taxon>Pseudomonas</taxon>
    </lineage>
</organism>
<reference evidence="1 4" key="2">
    <citation type="submission" date="2024-01" db="EMBL/GenBank/DDBJ databases">
        <title>Unpublished Manusciprt.</title>
        <authorList>
            <person name="Duman M."/>
            <person name="Valdes E.G."/>
            <person name="Ajmi N."/>
            <person name="Altun S."/>
            <person name="Saticioglu I.B."/>
        </authorList>
    </citation>
    <scope>NUCLEOTIDE SEQUENCE [LARGE SCALE GENOMIC DNA]</scope>
    <source>
        <strain evidence="1 4">139P</strain>
    </source>
</reference>
<proteinExistence type="predicted"/>
<gene>
    <name evidence="2" type="ORF">SAMN05216230_1222</name>
    <name evidence="1" type="ORF">V0R55_26105</name>
</gene>
<keyword evidence="4" id="KW-1185">Reference proteome</keyword>
<dbReference type="EMBL" id="JAZDQQ010000041">
    <property type="protein sequence ID" value="MEE1883641.1"/>
    <property type="molecule type" value="Genomic_DNA"/>
</dbReference>
<name>A0A1H9UGN7_9PSED</name>
<evidence type="ECO:0000313" key="4">
    <source>
        <dbReference type="Proteomes" id="UP001329505"/>
    </source>
</evidence>
<evidence type="ECO:0000313" key="3">
    <source>
        <dbReference type="Proteomes" id="UP000199221"/>
    </source>
</evidence>
<sequence length="282" mass="32111">MVKFFYQNNFLQFEIDEGQTRAFLRTPLGPMAVLKQSNNRICTELLPIDRSGSVIDPFIYTCFGDSTVCHSQPPLLAFNAQRPDPFTRCYLLGNGRRVYNPVLMRFQTTDAFSPFEKGGVNAYAYCEGDPVNWQDESGFVRERTDRLTTASNTHSVNTVNPPIGTGALVLKQNDKTKHQDSNKRKVSFSTEITTASPILIDSKLVQPLSNLTKKQHQKLLDKRQAVKIDKSRTNLIALGKEKDTLNKLEKLLYIARKVSQPEIVYDFTKVEKIRLEEPFLDE</sequence>
<protein>
    <submittedName>
        <fullName evidence="2">RHS repeat-associated core domain-containing protein</fullName>
    </submittedName>
</protein>
<dbReference type="Gene3D" id="2.180.10.10">
    <property type="entry name" value="RHS repeat-associated core"/>
    <property type="match status" value="1"/>
</dbReference>
<evidence type="ECO:0000313" key="2">
    <source>
        <dbReference type="EMBL" id="SES08354.1"/>
    </source>
</evidence>
<dbReference type="AlphaFoldDB" id="A0A1H9UGN7"/>
<dbReference type="EMBL" id="FOEQ01000022">
    <property type="protein sequence ID" value="SES08354.1"/>
    <property type="molecule type" value="Genomic_DNA"/>
</dbReference>